<feature type="transmembrane region" description="Helical" evidence="1">
    <location>
        <begin position="50"/>
        <end position="68"/>
    </location>
</feature>
<organism evidence="2 3">
    <name type="scientific">Gemmata palustris</name>
    <dbReference type="NCBI Taxonomy" id="2822762"/>
    <lineage>
        <taxon>Bacteria</taxon>
        <taxon>Pseudomonadati</taxon>
        <taxon>Planctomycetota</taxon>
        <taxon>Planctomycetia</taxon>
        <taxon>Gemmatales</taxon>
        <taxon>Gemmataceae</taxon>
        <taxon>Gemmata</taxon>
    </lineage>
</organism>
<sequence>MNWSLRDWATLLLLFGQVLLPAITVAMNCAVDTPNKRGRDRLRGENFSRAVLNGLLIAHLCLAVALVVATRRRFLAAIVGSFLVGLSAVVNFLTWLAVIGVDF</sequence>
<keyword evidence="1" id="KW-0472">Membrane</keyword>
<evidence type="ECO:0000256" key="1">
    <source>
        <dbReference type="SAM" id="Phobius"/>
    </source>
</evidence>
<evidence type="ECO:0000313" key="3">
    <source>
        <dbReference type="Proteomes" id="UP000676565"/>
    </source>
</evidence>
<evidence type="ECO:0000313" key="2">
    <source>
        <dbReference type="EMBL" id="MBP3957798.1"/>
    </source>
</evidence>
<name>A0ABS5BVR2_9BACT</name>
<gene>
    <name evidence="2" type="ORF">J8F10_21305</name>
</gene>
<dbReference type="EMBL" id="JAGKQQ010000001">
    <property type="protein sequence ID" value="MBP3957798.1"/>
    <property type="molecule type" value="Genomic_DNA"/>
</dbReference>
<dbReference type="RefSeq" id="WP_210657199.1">
    <property type="nucleotide sequence ID" value="NZ_JAGKQQ010000001.1"/>
</dbReference>
<dbReference type="Proteomes" id="UP000676565">
    <property type="component" value="Unassembled WGS sequence"/>
</dbReference>
<protein>
    <submittedName>
        <fullName evidence="2">Uncharacterized protein</fullName>
    </submittedName>
</protein>
<feature type="transmembrane region" description="Helical" evidence="1">
    <location>
        <begin position="75"/>
        <end position="98"/>
    </location>
</feature>
<keyword evidence="1" id="KW-0812">Transmembrane</keyword>
<reference evidence="2 3" key="1">
    <citation type="submission" date="2021-04" db="EMBL/GenBank/DDBJ databases">
        <authorList>
            <person name="Ivanova A."/>
        </authorList>
    </citation>
    <scope>NUCLEOTIDE SEQUENCE [LARGE SCALE GENOMIC DNA]</scope>
    <source>
        <strain evidence="2 3">G18</strain>
    </source>
</reference>
<keyword evidence="1" id="KW-1133">Transmembrane helix</keyword>
<proteinExistence type="predicted"/>
<accession>A0ABS5BVR2</accession>
<comment type="caution">
    <text evidence="2">The sequence shown here is derived from an EMBL/GenBank/DDBJ whole genome shotgun (WGS) entry which is preliminary data.</text>
</comment>
<keyword evidence="3" id="KW-1185">Reference proteome</keyword>